<dbReference type="EMBL" id="JBHSQN010000002">
    <property type="protein sequence ID" value="MFC6010438.1"/>
    <property type="molecule type" value="Genomic_DNA"/>
</dbReference>
<dbReference type="Gene3D" id="3.30.559.10">
    <property type="entry name" value="Chloramphenicol acetyltransferase-like domain"/>
    <property type="match status" value="1"/>
</dbReference>
<dbReference type="InterPro" id="IPR023213">
    <property type="entry name" value="CAT-like_dom_sf"/>
</dbReference>
<gene>
    <name evidence="6" type="ORF">ACFP3H_05195</name>
</gene>
<dbReference type="GO" id="GO:0004497">
    <property type="term" value="F:monooxygenase activity"/>
    <property type="evidence" value="ECO:0007669"/>
    <property type="project" value="UniProtKB-KW"/>
</dbReference>
<comment type="caution">
    <text evidence="6">The sequence shown here is derived from an EMBL/GenBank/DDBJ whole genome shotgun (WGS) entry which is preliminary data.</text>
</comment>
<evidence type="ECO:0000313" key="7">
    <source>
        <dbReference type="Proteomes" id="UP001596223"/>
    </source>
</evidence>
<dbReference type="InterPro" id="IPR036188">
    <property type="entry name" value="FAD/NAD-bd_sf"/>
</dbReference>
<reference evidence="7" key="1">
    <citation type="journal article" date="2019" name="Int. J. Syst. Evol. Microbiol.">
        <title>The Global Catalogue of Microorganisms (GCM) 10K type strain sequencing project: providing services to taxonomists for standard genome sequencing and annotation.</title>
        <authorList>
            <consortium name="The Broad Institute Genomics Platform"/>
            <consortium name="The Broad Institute Genome Sequencing Center for Infectious Disease"/>
            <person name="Wu L."/>
            <person name="Ma J."/>
        </authorList>
    </citation>
    <scope>NUCLEOTIDE SEQUENCE [LARGE SCALE GENOMIC DNA]</scope>
    <source>
        <strain evidence="7">CCUG 36956</strain>
    </source>
</reference>
<sequence length="837" mass="87827">MTPSPTSAIVVGAGIGGLTATAALRRAGIDVVLCERGPELRAAGFGLSVQSNAINALRTLGLGLDEELLAAGAQATSFTFRYPDGSLIRRVDLTEVDAGLGAPSVPLARKDLHDALLAACGPDLHVELGAEAVGFTETADQVTVEFADGRTLSADVLIGADGINSAIRAQLHGAQPPRPGNFVCWLALVPFAHPTIETGASIHYWGRGMRFGIHDIGHGNVYWWATMTTTAERAANWPHGKADLASRFADWAPEIVEIIDATPESDILALPAQDRPALTSWGRGRVTLLGDAAHPMLPSLGQGANSAIEDAVVLGHSLVGHADPVSALRGYEQRRIPRTTMLVDGSRKLGRLEQTRSRALVAVRNAFIAKGSDAKVLASLSEPMTWPGFGEPTPVAALPRPLSVLERWHWTADQVAPLHIVSRVRVTGDLSAAHVRTGLTALVHRHPMLRTVVTSDDGRAPRFVPVAARPIPLREVAGTDWAAEADAELRDRFAPDAPPLRATLVTVAPGVHDLILTSTYTFADGQTIVSLAYQVLELAAADPSWVAEVPAQPGPEALFPSAFHGLRGKGKTVAQLAGDALRDARAKPLRVRPGAEAAPAERLTALVRREIADADYQALVAACAAHDVDLTSLVAVALARAAAADAGEPQASFAVGVSVLFRDHLARPIDTVDTGAYQAMIALPTPAAAPVWETAAAFGTDLSERVDQRQHLANLGSMAFMTPKTPADAAKVVSLLDARGPGNLCLTSLDTTDFPTEVGAWSVSNPEFVSGMSISGLMMLTVGVGRDALSLNLGHIDTLLSTERAEALLDSLTATLREAVAASTAGVAQLVPVGEKA</sequence>
<dbReference type="Proteomes" id="UP001596223">
    <property type="component" value="Unassembled WGS sequence"/>
</dbReference>
<dbReference type="InterPro" id="IPR002938">
    <property type="entry name" value="FAD-bd"/>
</dbReference>
<evidence type="ECO:0000256" key="2">
    <source>
        <dbReference type="ARBA" id="ARBA00022630"/>
    </source>
</evidence>
<dbReference type="PANTHER" id="PTHR46496">
    <property type="match status" value="1"/>
</dbReference>
<evidence type="ECO:0000256" key="3">
    <source>
        <dbReference type="ARBA" id="ARBA00022827"/>
    </source>
</evidence>
<evidence type="ECO:0000313" key="6">
    <source>
        <dbReference type="EMBL" id="MFC6010438.1"/>
    </source>
</evidence>
<feature type="domain" description="FAD-binding" evidence="5">
    <location>
        <begin position="6"/>
        <end position="345"/>
    </location>
</feature>
<dbReference type="SUPFAM" id="SSF52777">
    <property type="entry name" value="CoA-dependent acyltransferases"/>
    <property type="match status" value="2"/>
</dbReference>
<evidence type="ECO:0000256" key="4">
    <source>
        <dbReference type="ARBA" id="ARBA00023002"/>
    </source>
</evidence>
<dbReference type="Gene3D" id="3.50.50.60">
    <property type="entry name" value="FAD/NAD(P)-binding domain"/>
    <property type="match status" value="1"/>
</dbReference>
<comment type="cofactor">
    <cofactor evidence="1">
        <name>FAD</name>
        <dbReference type="ChEBI" id="CHEBI:57692"/>
    </cofactor>
</comment>
<name>A0ABW1JP68_9NOCA</name>
<keyword evidence="6" id="KW-0503">Monooxygenase</keyword>
<protein>
    <submittedName>
        <fullName evidence="6">FAD-dependent monooxygenase</fullName>
    </submittedName>
</protein>
<keyword evidence="3" id="KW-0274">FAD</keyword>
<dbReference type="Pfam" id="PF01494">
    <property type="entry name" value="FAD_binding_3"/>
    <property type="match status" value="1"/>
</dbReference>
<dbReference type="RefSeq" id="WP_378600356.1">
    <property type="nucleotide sequence ID" value="NZ_JBHSQN010000002.1"/>
</dbReference>
<dbReference type="SUPFAM" id="SSF51905">
    <property type="entry name" value="FAD/NAD(P)-binding domain"/>
    <property type="match status" value="1"/>
</dbReference>
<accession>A0ABW1JP68</accession>
<proteinExistence type="predicted"/>
<evidence type="ECO:0000259" key="5">
    <source>
        <dbReference type="Pfam" id="PF01494"/>
    </source>
</evidence>
<keyword evidence="7" id="KW-1185">Reference proteome</keyword>
<dbReference type="PRINTS" id="PR00420">
    <property type="entry name" value="RNGMNOXGNASE"/>
</dbReference>
<evidence type="ECO:0000256" key="1">
    <source>
        <dbReference type="ARBA" id="ARBA00001974"/>
    </source>
</evidence>
<keyword evidence="4" id="KW-0560">Oxidoreductase</keyword>
<dbReference type="PANTHER" id="PTHR46496:SF1">
    <property type="entry name" value="ZEAXANTHIN EPOXIDASE, CHLOROPLASTIC"/>
    <property type="match status" value="1"/>
</dbReference>
<keyword evidence="2" id="KW-0285">Flavoprotein</keyword>
<organism evidence="6 7">
    <name type="scientific">Nocardia lasii</name>
    <dbReference type="NCBI Taxonomy" id="1616107"/>
    <lineage>
        <taxon>Bacteria</taxon>
        <taxon>Bacillati</taxon>
        <taxon>Actinomycetota</taxon>
        <taxon>Actinomycetes</taxon>
        <taxon>Mycobacteriales</taxon>
        <taxon>Nocardiaceae</taxon>
        <taxon>Nocardia</taxon>
    </lineage>
</organism>